<keyword evidence="9" id="KW-0677">Repeat</keyword>
<dbReference type="FunFam" id="2.60.120.430:FF:000004">
    <property type="entry name" value="Putative leucine-rich repeat receptor-like serine/threonine-protein kinase"/>
    <property type="match status" value="1"/>
</dbReference>
<keyword evidence="16" id="KW-0325">Glycoprotein</keyword>
<dbReference type="GO" id="GO:0004674">
    <property type="term" value="F:protein serine/threonine kinase activity"/>
    <property type="evidence" value="ECO:0007669"/>
    <property type="project" value="UniProtKB-KW"/>
</dbReference>
<dbReference type="PANTHER" id="PTHR48006">
    <property type="entry name" value="LEUCINE-RICH REPEAT-CONTAINING PROTEIN DDB_G0281931-RELATED"/>
    <property type="match status" value="1"/>
</dbReference>
<keyword evidence="13 19" id="KW-1133">Transmembrane helix</keyword>
<dbReference type="Pfam" id="PF11721">
    <property type="entry name" value="Malectin"/>
    <property type="match status" value="1"/>
</dbReference>
<evidence type="ECO:0000256" key="14">
    <source>
        <dbReference type="ARBA" id="ARBA00023136"/>
    </source>
</evidence>
<evidence type="ECO:0000313" key="23">
    <source>
        <dbReference type="Proteomes" id="UP000236291"/>
    </source>
</evidence>
<dbReference type="InterPro" id="IPR055414">
    <property type="entry name" value="LRR_R13L4/SHOC2-like"/>
</dbReference>
<keyword evidence="15 22" id="KW-0675">Receptor</keyword>
<dbReference type="SUPFAM" id="SSF56112">
    <property type="entry name" value="Protein kinase-like (PK-like)"/>
    <property type="match status" value="1"/>
</dbReference>
<dbReference type="InterPro" id="IPR011009">
    <property type="entry name" value="Kinase-like_dom_sf"/>
</dbReference>
<evidence type="ECO:0000256" key="16">
    <source>
        <dbReference type="ARBA" id="ARBA00023180"/>
    </source>
</evidence>
<evidence type="ECO:0000256" key="8">
    <source>
        <dbReference type="ARBA" id="ARBA00022729"/>
    </source>
</evidence>
<dbReference type="Gene3D" id="3.80.10.10">
    <property type="entry name" value="Ribonuclease Inhibitor"/>
    <property type="match status" value="3"/>
</dbReference>
<evidence type="ECO:0000256" key="9">
    <source>
        <dbReference type="ARBA" id="ARBA00022737"/>
    </source>
</evidence>
<keyword evidence="3" id="KW-0723">Serine/threonine-protein kinase</keyword>
<keyword evidence="8 20" id="KW-0732">Signal</keyword>
<evidence type="ECO:0000256" key="13">
    <source>
        <dbReference type="ARBA" id="ARBA00022989"/>
    </source>
</evidence>
<comment type="caution">
    <text evidence="22">The sequence shown here is derived from an EMBL/GenBank/DDBJ whole genome shotgun (WGS) entry which is preliminary data.</text>
</comment>
<keyword evidence="6" id="KW-0808">Transferase</keyword>
<feature type="transmembrane region" description="Helical" evidence="19">
    <location>
        <begin position="689"/>
        <end position="714"/>
    </location>
</feature>
<dbReference type="Pfam" id="PF07714">
    <property type="entry name" value="PK_Tyr_Ser-Thr"/>
    <property type="match status" value="1"/>
</dbReference>
<dbReference type="SUPFAM" id="SSF52058">
    <property type="entry name" value="L domain-like"/>
    <property type="match status" value="1"/>
</dbReference>
<keyword evidence="7 19" id="KW-0812">Transmembrane</keyword>
<dbReference type="Proteomes" id="UP000236291">
    <property type="component" value="Unassembled WGS sequence"/>
</dbReference>
<dbReference type="ExpressionAtlas" id="A0A2K3NUD8">
    <property type="expression patterns" value="baseline"/>
</dbReference>
<evidence type="ECO:0000259" key="21">
    <source>
        <dbReference type="PROSITE" id="PS50011"/>
    </source>
</evidence>
<dbReference type="InterPro" id="IPR001611">
    <property type="entry name" value="Leu-rich_rpt"/>
</dbReference>
<dbReference type="EC" id="2.7.11.1" evidence="2"/>
<dbReference type="GO" id="GO:0016020">
    <property type="term" value="C:membrane"/>
    <property type="evidence" value="ECO:0007669"/>
    <property type="project" value="UniProtKB-SubCell"/>
</dbReference>
<dbReference type="PANTHER" id="PTHR48006:SF54">
    <property type="entry name" value="LRR RECEPTOR-LIKE KINASE"/>
    <property type="match status" value="1"/>
</dbReference>
<dbReference type="PROSITE" id="PS50011">
    <property type="entry name" value="PROTEIN_KINASE_DOM"/>
    <property type="match status" value="1"/>
</dbReference>
<evidence type="ECO:0000256" key="3">
    <source>
        <dbReference type="ARBA" id="ARBA00022527"/>
    </source>
</evidence>
<evidence type="ECO:0000256" key="10">
    <source>
        <dbReference type="ARBA" id="ARBA00022741"/>
    </source>
</evidence>
<feature type="chain" id="PRO_5014426394" description="non-specific serine/threonine protein kinase" evidence="20">
    <location>
        <begin position="25"/>
        <end position="1098"/>
    </location>
</feature>
<keyword evidence="11 22" id="KW-0418">Kinase</keyword>
<comment type="catalytic activity">
    <reaction evidence="18">
        <text>L-seryl-[protein] + ATP = O-phospho-L-seryl-[protein] + ADP + H(+)</text>
        <dbReference type="Rhea" id="RHEA:17989"/>
        <dbReference type="Rhea" id="RHEA-COMP:9863"/>
        <dbReference type="Rhea" id="RHEA-COMP:11604"/>
        <dbReference type="ChEBI" id="CHEBI:15378"/>
        <dbReference type="ChEBI" id="CHEBI:29999"/>
        <dbReference type="ChEBI" id="CHEBI:30616"/>
        <dbReference type="ChEBI" id="CHEBI:83421"/>
        <dbReference type="ChEBI" id="CHEBI:456216"/>
        <dbReference type="EC" id="2.7.11.1"/>
    </reaction>
</comment>
<evidence type="ECO:0000256" key="15">
    <source>
        <dbReference type="ARBA" id="ARBA00023170"/>
    </source>
</evidence>
<dbReference type="EMBL" id="ASHM01001423">
    <property type="protein sequence ID" value="PNY06647.1"/>
    <property type="molecule type" value="Genomic_DNA"/>
</dbReference>
<dbReference type="FunFam" id="3.80.10.10:FF:000452">
    <property type="entry name" value="Probable LRR receptor-like serine/threonine-protein kinase RFK1"/>
    <property type="match status" value="1"/>
</dbReference>
<name>A0A2K3NUD8_TRIPR</name>
<evidence type="ECO:0000256" key="1">
    <source>
        <dbReference type="ARBA" id="ARBA00004479"/>
    </source>
</evidence>
<keyword evidence="4" id="KW-0597">Phosphoprotein</keyword>
<gene>
    <name evidence="22" type="ORF">L195_g003122</name>
</gene>
<evidence type="ECO:0000256" key="2">
    <source>
        <dbReference type="ARBA" id="ARBA00012513"/>
    </source>
</evidence>
<dbReference type="CDD" id="cd14066">
    <property type="entry name" value="STKc_IRAK"/>
    <property type="match status" value="1"/>
</dbReference>
<dbReference type="FunFam" id="1.10.510.10:FF:000044">
    <property type="entry name" value="Putative LRR receptor-like serine/threonine-protein kinase"/>
    <property type="match status" value="1"/>
</dbReference>
<evidence type="ECO:0000256" key="20">
    <source>
        <dbReference type="SAM" id="SignalP"/>
    </source>
</evidence>
<feature type="domain" description="Protein kinase" evidence="21">
    <location>
        <begin position="750"/>
        <end position="1031"/>
    </location>
</feature>
<dbReference type="FunFam" id="3.30.200.20:FF:000217">
    <property type="entry name" value="probable LRR receptor-like serine/threonine-protein kinase At1g53430"/>
    <property type="match status" value="1"/>
</dbReference>
<dbReference type="InterPro" id="IPR001245">
    <property type="entry name" value="Ser-Thr/Tyr_kinase_cat_dom"/>
</dbReference>
<dbReference type="Pfam" id="PF23598">
    <property type="entry name" value="LRR_14"/>
    <property type="match status" value="1"/>
</dbReference>
<dbReference type="AlphaFoldDB" id="A0A2K3NUD8"/>
<dbReference type="FunFam" id="3.80.10.10:FF:000433">
    <property type="entry name" value="Putative LRR receptor-like serine/threonine-protein kinase isoform A"/>
    <property type="match status" value="1"/>
</dbReference>
<keyword evidence="10" id="KW-0547">Nucleotide-binding</keyword>
<feature type="signal peptide" evidence="20">
    <location>
        <begin position="1"/>
        <end position="24"/>
    </location>
</feature>
<protein>
    <recommendedName>
        <fullName evidence="2">non-specific serine/threonine protein kinase</fullName>
        <ecNumber evidence="2">2.7.11.1</ecNumber>
    </recommendedName>
</protein>
<keyword evidence="12" id="KW-0067">ATP-binding</keyword>
<evidence type="ECO:0000256" key="19">
    <source>
        <dbReference type="SAM" id="Phobius"/>
    </source>
</evidence>
<dbReference type="GO" id="GO:0005524">
    <property type="term" value="F:ATP binding"/>
    <property type="evidence" value="ECO:0007669"/>
    <property type="project" value="UniProtKB-KW"/>
</dbReference>
<dbReference type="InterPro" id="IPR000719">
    <property type="entry name" value="Prot_kinase_dom"/>
</dbReference>
<evidence type="ECO:0000256" key="5">
    <source>
        <dbReference type="ARBA" id="ARBA00022614"/>
    </source>
</evidence>
<evidence type="ECO:0000256" key="6">
    <source>
        <dbReference type="ARBA" id="ARBA00022679"/>
    </source>
</evidence>
<dbReference type="InterPro" id="IPR021720">
    <property type="entry name" value="Malectin_dom"/>
</dbReference>
<reference evidence="22 23" key="1">
    <citation type="journal article" date="2014" name="Am. J. Bot.">
        <title>Genome assembly and annotation for red clover (Trifolium pratense; Fabaceae).</title>
        <authorList>
            <person name="Istvanek J."/>
            <person name="Jaros M."/>
            <person name="Krenek A."/>
            <person name="Repkova J."/>
        </authorList>
    </citation>
    <scope>NUCLEOTIDE SEQUENCE [LARGE SCALE GENOMIC DNA]</scope>
    <source>
        <strain evidence="23">cv. Tatra</strain>
        <tissue evidence="22">Young leaves</tissue>
    </source>
</reference>
<dbReference type="PROSITE" id="PS00108">
    <property type="entry name" value="PROTEIN_KINASE_ST"/>
    <property type="match status" value="1"/>
</dbReference>
<dbReference type="InterPro" id="IPR051824">
    <property type="entry name" value="LRR_Rcpt-Like_S/T_Kinase"/>
</dbReference>
<evidence type="ECO:0000256" key="18">
    <source>
        <dbReference type="ARBA" id="ARBA00048679"/>
    </source>
</evidence>
<evidence type="ECO:0000256" key="17">
    <source>
        <dbReference type="ARBA" id="ARBA00047899"/>
    </source>
</evidence>
<comment type="catalytic activity">
    <reaction evidence="17">
        <text>L-threonyl-[protein] + ATP = O-phospho-L-threonyl-[protein] + ADP + H(+)</text>
        <dbReference type="Rhea" id="RHEA:46608"/>
        <dbReference type="Rhea" id="RHEA-COMP:11060"/>
        <dbReference type="Rhea" id="RHEA-COMP:11605"/>
        <dbReference type="ChEBI" id="CHEBI:15378"/>
        <dbReference type="ChEBI" id="CHEBI:30013"/>
        <dbReference type="ChEBI" id="CHEBI:30616"/>
        <dbReference type="ChEBI" id="CHEBI:61977"/>
        <dbReference type="ChEBI" id="CHEBI:456216"/>
        <dbReference type="EC" id="2.7.11.1"/>
    </reaction>
</comment>
<accession>A0A2K3NUD8</accession>
<evidence type="ECO:0000313" key="22">
    <source>
        <dbReference type="EMBL" id="PNY06647.1"/>
    </source>
</evidence>
<dbReference type="Gene3D" id="1.10.510.10">
    <property type="entry name" value="Transferase(Phosphotransferase) domain 1"/>
    <property type="match status" value="1"/>
</dbReference>
<dbReference type="InterPro" id="IPR008271">
    <property type="entry name" value="Ser/Thr_kinase_AS"/>
</dbReference>
<evidence type="ECO:0000256" key="12">
    <source>
        <dbReference type="ARBA" id="ARBA00022840"/>
    </source>
</evidence>
<sequence length="1098" mass="121464">MTTSSQFLFIPLTVICFISLTAFAATTIHPVEKKALEDIAKSLGKKDWNFNIDPCSNKSNWVTPPIPNNQSNNAEVVNNVTCNCSVAGDNFCHVLTIDLNGQSLPGTLPPELNKLRYLQIIDLSRNYLSGTVPKEWGTMTALIKISLHGNRLTGSIPVEIANISTLQILEVWTNQMSGHLPPELGNLTKIRTLRISSNNFTGELPVTLAKLTILQDFQIDDNQFSGKIPDFIQNWTSINKLMIQGSGLSGPIPSGISLLRDLTDLRISDLNGSEYAPLPQLNNMALLKTLVLRNCNINGTLPKNFGNMTALKTLDLSFNKLSGTIPMTFADMSNADINLTYIFLTGNLLTGQVPAWGKKVWVFVVLGSALEIAYEVEEALKEMCSYGGVSNKSSNSGFLYQGGGGIVTCECQRAVASMLASNRGGCLGPDRYPHLQKNEIEKQVGQMLDLSYNNFNISQGSQMCEDEKVNLFSPSWAHNDIFSHDLINPASYSLYINCGGKQAKVNNTSYDDDSESSGSARFVASQMGKWASSTTGAFIGSDQRADSYTRKNTSTLTMVDAELYMTARVSPISLTYFAFCLENGRYTVDLHFAEIMFINDQTYGSLGRRLFDIYLQGKPMQKDFNIAEEAGGVGKKVVKRYKKVGVTNNTLEIRLYWAGKGREALPDKSVYGPLISAISVKSDSAHRSMSAGTVVGIVVAAAIIIILLFVILWWKGYFGKKNSLARELKSLDLQTGVFTLRQIKAATNNFDISNKIGEGGFGPVYKGCLPNGTLIAVKQLSSKSKQGNREFLTEISMISALQHPYLVKLYGCCVEGDQLLLIYEYLENNSLARALFGPEEHQIKLDWSRRKKICVGIAKGLAFLHEESRLKVVHRDIKATNVLLDTKLDPKISDFGLAKLDEEDNTHISTRIAGTYGYMAPEYAMHGYLTDKADVYSFGVVALEIVSGKSNTLYRSKEEAFYLLDWAHLLKERGDIMELVDRRLGSDFRKKEVTVMINVALLCTNATSNLRPSMSSVVSMLEGRTVVPEFVSDSSEVMDENKVEVMRQYYYEMEENTTSTSQTQSQSLLKDGSWTASSSSAADLYPIHSDSFYLQERN</sequence>
<dbReference type="SMART" id="SM00220">
    <property type="entry name" value="S_TKc"/>
    <property type="match status" value="1"/>
</dbReference>
<proteinExistence type="predicted"/>
<organism evidence="22 23">
    <name type="scientific">Trifolium pratense</name>
    <name type="common">Red clover</name>
    <dbReference type="NCBI Taxonomy" id="57577"/>
    <lineage>
        <taxon>Eukaryota</taxon>
        <taxon>Viridiplantae</taxon>
        <taxon>Streptophyta</taxon>
        <taxon>Embryophyta</taxon>
        <taxon>Tracheophyta</taxon>
        <taxon>Spermatophyta</taxon>
        <taxon>Magnoliopsida</taxon>
        <taxon>eudicotyledons</taxon>
        <taxon>Gunneridae</taxon>
        <taxon>Pentapetalae</taxon>
        <taxon>rosids</taxon>
        <taxon>fabids</taxon>
        <taxon>Fabales</taxon>
        <taxon>Fabaceae</taxon>
        <taxon>Papilionoideae</taxon>
        <taxon>50 kb inversion clade</taxon>
        <taxon>NPAAA clade</taxon>
        <taxon>Hologalegina</taxon>
        <taxon>IRL clade</taxon>
        <taxon>Trifolieae</taxon>
        <taxon>Trifolium</taxon>
    </lineage>
</organism>
<dbReference type="Gene3D" id="2.60.120.430">
    <property type="entry name" value="Galactose-binding lectin"/>
    <property type="match status" value="1"/>
</dbReference>
<keyword evidence="5" id="KW-0433">Leucine-rich repeat</keyword>
<dbReference type="Gene3D" id="3.30.200.20">
    <property type="entry name" value="Phosphorylase Kinase, domain 1"/>
    <property type="match status" value="1"/>
</dbReference>
<evidence type="ECO:0000256" key="11">
    <source>
        <dbReference type="ARBA" id="ARBA00022777"/>
    </source>
</evidence>
<evidence type="ECO:0000256" key="4">
    <source>
        <dbReference type="ARBA" id="ARBA00022553"/>
    </source>
</evidence>
<reference evidence="22 23" key="2">
    <citation type="journal article" date="2017" name="Front. Plant Sci.">
        <title>Gene Classification and Mining of Molecular Markers Useful in Red Clover (Trifolium pratense) Breeding.</title>
        <authorList>
            <person name="Istvanek J."/>
            <person name="Dluhosova J."/>
            <person name="Dluhos P."/>
            <person name="Patkova L."/>
            <person name="Nedelnik J."/>
            <person name="Repkova J."/>
        </authorList>
    </citation>
    <scope>NUCLEOTIDE SEQUENCE [LARGE SCALE GENOMIC DNA]</scope>
    <source>
        <strain evidence="23">cv. Tatra</strain>
        <tissue evidence="22">Young leaves</tissue>
    </source>
</reference>
<dbReference type="InterPro" id="IPR032675">
    <property type="entry name" value="LRR_dom_sf"/>
</dbReference>
<evidence type="ECO:0000256" key="7">
    <source>
        <dbReference type="ARBA" id="ARBA00022692"/>
    </source>
</evidence>
<dbReference type="STRING" id="57577.A0A2K3NUD8"/>
<comment type="subcellular location">
    <subcellularLocation>
        <location evidence="1">Membrane</location>
        <topology evidence="1">Single-pass type I membrane protein</topology>
    </subcellularLocation>
</comment>
<dbReference type="Pfam" id="PF13855">
    <property type="entry name" value="LRR_8"/>
    <property type="match status" value="1"/>
</dbReference>
<keyword evidence="14 19" id="KW-0472">Membrane</keyword>